<feature type="region of interest" description="Disordered" evidence="1">
    <location>
        <begin position="23"/>
        <end position="52"/>
    </location>
</feature>
<accession>A0A6A6ZAM0</accession>
<feature type="compositionally biased region" description="Low complexity" evidence="1">
    <location>
        <begin position="34"/>
        <end position="43"/>
    </location>
</feature>
<feature type="transmembrane region" description="Helical" evidence="2">
    <location>
        <begin position="320"/>
        <end position="343"/>
    </location>
</feature>
<reference evidence="5" key="3">
    <citation type="submission" date="2025-04" db="UniProtKB">
        <authorList>
            <consortium name="RefSeq"/>
        </authorList>
    </citation>
    <scope>IDENTIFICATION</scope>
    <source>
        <strain evidence="5">CBS 304.34</strain>
    </source>
</reference>
<reference evidence="5" key="2">
    <citation type="submission" date="2020-04" db="EMBL/GenBank/DDBJ databases">
        <authorList>
            <consortium name="NCBI Genome Project"/>
        </authorList>
    </citation>
    <scope>NUCLEOTIDE SEQUENCE</scope>
    <source>
        <strain evidence="5">CBS 304.34</strain>
    </source>
</reference>
<dbReference type="Proteomes" id="UP000504636">
    <property type="component" value="Unplaced"/>
</dbReference>
<name>A0A6A6ZAM0_9PEZI</name>
<proteinExistence type="predicted"/>
<sequence length="374" mass="42445">MAPHRLFVPRSVTNRYSPYKAATKPARSLTTKFSSRSSPVNSSKNAPEISTNMTRDQDVVAAAAPNKALSLLMGNRPLMRQAPLVSTVSAIGLPTEIWLEIGDFLGLFPPTHKQNPHASRKRDKALDANSDVCGMESTMIKNLKRAHNPRISRDIDILLARFLLKSTFAAYFNNTKNIGFIRTWFNDIGDAQDPAEDEYGVNCIRDIVFWTGIRITPCRDYDSYVRIRVVLDKKESSFKITTNAPRYQEEQTGKMLGQVLEALTQYLDASVRKRFAGYFYLDLSDWQAILKILVHESHWTSIQHLANLPVRFCRRLAKTLMLRFLGLTLMLSLLGLTLMLRFLGLTLTDGLWIDITHRGLQWQSKPTELELAQA</sequence>
<evidence type="ECO:0000313" key="5">
    <source>
        <dbReference type="RefSeq" id="XP_033584221.1"/>
    </source>
</evidence>
<evidence type="ECO:0000256" key="2">
    <source>
        <dbReference type="SAM" id="Phobius"/>
    </source>
</evidence>
<gene>
    <name evidence="3 5" type="ORF">BDZ99DRAFT_493110</name>
</gene>
<dbReference type="AlphaFoldDB" id="A0A6A6ZAM0"/>
<dbReference type="GeneID" id="54464099"/>
<keyword evidence="4" id="KW-1185">Reference proteome</keyword>
<organism evidence="3">
    <name type="scientific">Mytilinidion resinicola</name>
    <dbReference type="NCBI Taxonomy" id="574789"/>
    <lineage>
        <taxon>Eukaryota</taxon>
        <taxon>Fungi</taxon>
        <taxon>Dikarya</taxon>
        <taxon>Ascomycota</taxon>
        <taxon>Pezizomycotina</taxon>
        <taxon>Dothideomycetes</taxon>
        <taxon>Pleosporomycetidae</taxon>
        <taxon>Mytilinidiales</taxon>
        <taxon>Mytilinidiaceae</taxon>
        <taxon>Mytilinidion</taxon>
    </lineage>
</organism>
<evidence type="ECO:0000313" key="3">
    <source>
        <dbReference type="EMBL" id="KAF2817257.1"/>
    </source>
</evidence>
<keyword evidence="2" id="KW-1133">Transmembrane helix</keyword>
<dbReference type="RefSeq" id="XP_033584221.1">
    <property type="nucleotide sequence ID" value="XM_033723206.1"/>
</dbReference>
<reference evidence="3 5" key="1">
    <citation type="journal article" date="2020" name="Stud. Mycol.">
        <title>101 Dothideomycetes genomes: a test case for predicting lifestyles and emergence of pathogens.</title>
        <authorList>
            <person name="Haridas S."/>
            <person name="Albert R."/>
            <person name="Binder M."/>
            <person name="Bloem J."/>
            <person name="Labutti K."/>
            <person name="Salamov A."/>
            <person name="Andreopoulos B."/>
            <person name="Baker S."/>
            <person name="Barry K."/>
            <person name="Bills G."/>
            <person name="Bluhm B."/>
            <person name="Cannon C."/>
            <person name="Castanera R."/>
            <person name="Culley D."/>
            <person name="Daum C."/>
            <person name="Ezra D."/>
            <person name="Gonzalez J."/>
            <person name="Henrissat B."/>
            <person name="Kuo A."/>
            <person name="Liang C."/>
            <person name="Lipzen A."/>
            <person name="Lutzoni F."/>
            <person name="Magnuson J."/>
            <person name="Mondo S."/>
            <person name="Nolan M."/>
            <person name="Ohm R."/>
            <person name="Pangilinan J."/>
            <person name="Park H.-J."/>
            <person name="Ramirez L."/>
            <person name="Alfaro M."/>
            <person name="Sun H."/>
            <person name="Tritt A."/>
            <person name="Yoshinaga Y."/>
            <person name="Zwiers L.-H."/>
            <person name="Turgeon B."/>
            <person name="Goodwin S."/>
            <person name="Spatafora J."/>
            <person name="Crous P."/>
            <person name="Grigoriev I."/>
        </authorList>
    </citation>
    <scope>NUCLEOTIDE SEQUENCE</scope>
    <source>
        <strain evidence="3 5">CBS 304.34</strain>
    </source>
</reference>
<keyword evidence="2" id="KW-0812">Transmembrane</keyword>
<dbReference type="OrthoDB" id="10381456at2759"/>
<dbReference type="EMBL" id="MU003692">
    <property type="protein sequence ID" value="KAF2817257.1"/>
    <property type="molecule type" value="Genomic_DNA"/>
</dbReference>
<keyword evidence="2" id="KW-0472">Membrane</keyword>
<evidence type="ECO:0000313" key="4">
    <source>
        <dbReference type="Proteomes" id="UP000504636"/>
    </source>
</evidence>
<protein>
    <submittedName>
        <fullName evidence="3 5">Uncharacterized protein</fullName>
    </submittedName>
</protein>
<evidence type="ECO:0000256" key="1">
    <source>
        <dbReference type="SAM" id="MobiDB-lite"/>
    </source>
</evidence>